<dbReference type="InParanoid" id="H2Y4V3"/>
<dbReference type="Proteomes" id="UP000007875">
    <property type="component" value="Unassembled WGS sequence"/>
</dbReference>
<proteinExistence type="predicted"/>
<feature type="compositionally biased region" description="Low complexity" evidence="1">
    <location>
        <begin position="20"/>
        <end position="29"/>
    </location>
</feature>
<name>H2Y4V3_CIOSA</name>
<dbReference type="GeneTree" id="ENSGT00660000097172"/>
<feature type="compositionally biased region" description="Low complexity" evidence="1">
    <location>
        <begin position="47"/>
        <end position="56"/>
    </location>
</feature>
<reference evidence="2" key="2">
    <citation type="submission" date="2025-08" db="UniProtKB">
        <authorList>
            <consortium name="Ensembl"/>
        </authorList>
    </citation>
    <scope>IDENTIFICATION</scope>
</reference>
<dbReference type="Ensembl" id="ENSCSAVT00000000354.1">
    <property type="protein sequence ID" value="ENSCSAVP00000000351.1"/>
    <property type="gene ID" value="ENSCSAVG00000000193.1"/>
</dbReference>
<accession>H2Y4V3</accession>
<protein>
    <submittedName>
        <fullName evidence="2">Uncharacterized protein</fullName>
    </submittedName>
</protein>
<evidence type="ECO:0000313" key="3">
    <source>
        <dbReference type="Proteomes" id="UP000007875"/>
    </source>
</evidence>
<feature type="region of interest" description="Disordered" evidence="1">
    <location>
        <begin position="1"/>
        <end position="128"/>
    </location>
</feature>
<dbReference type="HOGENOM" id="CLU_1964467_0_0_1"/>
<evidence type="ECO:0000313" key="2">
    <source>
        <dbReference type="Ensembl" id="ENSCSAVP00000000351.1"/>
    </source>
</evidence>
<dbReference type="AlphaFoldDB" id="H2Y4V3"/>
<sequence length="128" mass="13427">KLEESSESSISDEEDDSSRSDSSSESSSLSKEDSENVENKSGNTGKDSLVVDLSVSESKPLTSYGSGEDEEGVSGEEYVYTEADIPTSIQRSDTQREQPAEDSSQEAGSVSPSGDVGVEEGNKEDGSG</sequence>
<reference evidence="3" key="1">
    <citation type="submission" date="2003-08" db="EMBL/GenBank/DDBJ databases">
        <authorList>
            <person name="Birren B."/>
            <person name="Nusbaum C."/>
            <person name="Abebe A."/>
            <person name="Abouelleil A."/>
            <person name="Adekoya E."/>
            <person name="Ait-zahra M."/>
            <person name="Allen N."/>
            <person name="Allen T."/>
            <person name="An P."/>
            <person name="Anderson M."/>
            <person name="Anderson S."/>
            <person name="Arachchi H."/>
            <person name="Armbruster J."/>
            <person name="Bachantsang P."/>
            <person name="Baldwin J."/>
            <person name="Barry A."/>
            <person name="Bayul T."/>
            <person name="Blitshsteyn B."/>
            <person name="Bloom T."/>
            <person name="Blye J."/>
            <person name="Boguslavskiy L."/>
            <person name="Borowsky M."/>
            <person name="Boukhgalter B."/>
            <person name="Brunache A."/>
            <person name="Butler J."/>
            <person name="Calixte N."/>
            <person name="Calvo S."/>
            <person name="Camarata J."/>
            <person name="Campo K."/>
            <person name="Chang J."/>
            <person name="Cheshatsang Y."/>
            <person name="Citroen M."/>
            <person name="Collymore A."/>
            <person name="Considine T."/>
            <person name="Cook A."/>
            <person name="Cooke P."/>
            <person name="Corum B."/>
            <person name="Cuomo C."/>
            <person name="David R."/>
            <person name="Dawoe T."/>
            <person name="Degray S."/>
            <person name="Dodge S."/>
            <person name="Dooley K."/>
            <person name="Dorje P."/>
            <person name="Dorjee K."/>
            <person name="Dorris L."/>
            <person name="Duffey N."/>
            <person name="Dupes A."/>
            <person name="Elkins T."/>
            <person name="Engels R."/>
            <person name="Erickson J."/>
            <person name="Farina A."/>
            <person name="Faro S."/>
            <person name="Ferreira P."/>
            <person name="Fischer H."/>
            <person name="Fitzgerald M."/>
            <person name="Foley K."/>
            <person name="Gage D."/>
            <person name="Galagan J."/>
            <person name="Gearin G."/>
            <person name="Gnerre S."/>
            <person name="Gnirke A."/>
            <person name="Goyette A."/>
            <person name="Graham J."/>
            <person name="Grandbois E."/>
            <person name="Gyaltsen K."/>
            <person name="Hafez N."/>
            <person name="Hagopian D."/>
            <person name="Hagos B."/>
            <person name="Hall J."/>
            <person name="Hatcher B."/>
            <person name="Heller A."/>
            <person name="Higgins H."/>
            <person name="Honan T."/>
            <person name="Horn A."/>
            <person name="Houde N."/>
            <person name="Hughes L."/>
            <person name="Hulme W."/>
            <person name="Husby E."/>
            <person name="Iliev I."/>
            <person name="Jaffe D."/>
            <person name="Jones C."/>
            <person name="Kamal M."/>
            <person name="Kamat A."/>
            <person name="Kamvysselis M."/>
            <person name="Karlsson E."/>
            <person name="Kells C."/>
            <person name="Kieu A."/>
            <person name="Kisner P."/>
            <person name="Kodira C."/>
            <person name="Kulbokas E."/>
            <person name="Labutti K."/>
            <person name="Lama D."/>
            <person name="Landers T."/>
            <person name="Leger J."/>
            <person name="Levine S."/>
            <person name="Lewis D."/>
            <person name="Lewis T."/>
            <person name="Lindblad-toh K."/>
            <person name="Liu X."/>
            <person name="Lokyitsang T."/>
            <person name="Lokyitsang Y."/>
            <person name="Lucien O."/>
            <person name="Lui A."/>
            <person name="Ma L.J."/>
            <person name="Mabbitt R."/>
            <person name="Macdonald J."/>
            <person name="Maclean C."/>
            <person name="Major J."/>
            <person name="Manning J."/>
            <person name="Marabella R."/>
            <person name="Maru K."/>
            <person name="Matthews C."/>
            <person name="Mauceli E."/>
            <person name="Mccarthy M."/>
            <person name="Mcdonough S."/>
            <person name="Mcghee T."/>
            <person name="Meldrim J."/>
            <person name="Meneus L."/>
            <person name="Mesirov J."/>
            <person name="Mihalev A."/>
            <person name="Mihova T."/>
            <person name="Mikkelsen T."/>
            <person name="Mlenga V."/>
            <person name="Moru K."/>
            <person name="Mozes J."/>
            <person name="Mulrain L."/>
            <person name="Munson G."/>
            <person name="Naylor J."/>
            <person name="Newes C."/>
            <person name="Nguyen C."/>
            <person name="Nguyen N."/>
            <person name="Nguyen T."/>
            <person name="Nicol R."/>
            <person name="Nielsen C."/>
            <person name="Nizzari M."/>
            <person name="Norbu C."/>
            <person name="Norbu N."/>
            <person name="O'donnell P."/>
            <person name="Okoawo O."/>
            <person name="O'leary S."/>
            <person name="Omotosho B."/>
            <person name="O'neill K."/>
            <person name="Osman S."/>
            <person name="Parker S."/>
            <person name="Perrin D."/>
            <person name="Phunkhang P."/>
            <person name="Piqani B."/>
            <person name="Purcell S."/>
            <person name="Rachupka T."/>
            <person name="Ramasamy U."/>
            <person name="Rameau R."/>
            <person name="Ray V."/>
            <person name="Raymond C."/>
            <person name="Retta R."/>
            <person name="Richardson S."/>
            <person name="Rise C."/>
            <person name="Rodriguez J."/>
            <person name="Rogers J."/>
            <person name="Rogov P."/>
            <person name="Rutman M."/>
            <person name="Schupbach R."/>
            <person name="Seaman C."/>
            <person name="Settipalli S."/>
            <person name="Sharpe T."/>
            <person name="Sheridan J."/>
            <person name="Sherpa N."/>
            <person name="Shi J."/>
            <person name="Smirnov S."/>
            <person name="Smith C."/>
            <person name="Sougnez C."/>
            <person name="Spencer B."/>
            <person name="Stalker J."/>
            <person name="Stange-thomann N."/>
            <person name="Stavropoulos S."/>
            <person name="Stetson K."/>
            <person name="Stone C."/>
            <person name="Stone S."/>
            <person name="Stubbs M."/>
            <person name="Talamas J."/>
            <person name="Tchuinga P."/>
            <person name="Tenzing P."/>
            <person name="Tesfaye S."/>
            <person name="Theodore J."/>
            <person name="Thoulutsang Y."/>
            <person name="Topham K."/>
            <person name="Towey S."/>
            <person name="Tsamla T."/>
            <person name="Tsomo N."/>
            <person name="Vallee D."/>
            <person name="Vassiliev H."/>
            <person name="Venkataraman V."/>
            <person name="Vinson J."/>
            <person name="Vo A."/>
            <person name="Wade C."/>
            <person name="Wang S."/>
            <person name="Wangchuk T."/>
            <person name="Wangdi T."/>
            <person name="Whittaker C."/>
            <person name="Wilkinson J."/>
            <person name="Wu Y."/>
            <person name="Wyman D."/>
            <person name="Yadav S."/>
            <person name="Yang S."/>
            <person name="Yang X."/>
            <person name="Yeager S."/>
            <person name="Yee E."/>
            <person name="Young G."/>
            <person name="Zainoun J."/>
            <person name="Zembeck L."/>
            <person name="Zimmer A."/>
            <person name="Zody M."/>
            <person name="Lander E."/>
        </authorList>
    </citation>
    <scope>NUCLEOTIDE SEQUENCE [LARGE SCALE GENOMIC DNA]</scope>
</reference>
<feature type="compositionally biased region" description="Acidic residues" evidence="1">
    <location>
        <begin position="1"/>
        <end position="16"/>
    </location>
</feature>
<organism evidence="2 3">
    <name type="scientific">Ciona savignyi</name>
    <name type="common">Pacific transparent sea squirt</name>
    <dbReference type="NCBI Taxonomy" id="51511"/>
    <lineage>
        <taxon>Eukaryota</taxon>
        <taxon>Metazoa</taxon>
        <taxon>Chordata</taxon>
        <taxon>Tunicata</taxon>
        <taxon>Ascidiacea</taxon>
        <taxon>Phlebobranchia</taxon>
        <taxon>Cionidae</taxon>
        <taxon>Ciona</taxon>
    </lineage>
</organism>
<reference evidence="2" key="3">
    <citation type="submission" date="2025-09" db="UniProtKB">
        <authorList>
            <consortium name="Ensembl"/>
        </authorList>
    </citation>
    <scope>IDENTIFICATION</scope>
</reference>
<evidence type="ECO:0000256" key="1">
    <source>
        <dbReference type="SAM" id="MobiDB-lite"/>
    </source>
</evidence>
<feature type="compositionally biased region" description="Polar residues" evidence="1">
    <location>
        <begin position="101"/>
        <end position="112"/>
    </location>
</feature>
<keyword evidence="3" id="KW-1185">Reference proteome</keyword>